<evidence type="ECO:0000313" key="2">
    <source>
        <dbReference type="EMBL" id="CAF1423771.1"/>
    </source>
</evidence>
<sequence length="194" mass="21827">MEKEVEKNIRDESSEYKQCIQPQSATCSCIVKEVKQNTTDAKKVLKIAHLTRDPMIVPGQAQPPPLPPILPPPHPPEFLPQDADPQDPPTCLICLNDVQPNEPILTCRVCYKVFHYGELLTWLTNRRNLRERENCPNCRTDMGWVLNPPPLPQPPPPPPPPPADNFDGDAPLGVQPAELDNINNWDINGMILDR</sequence>
<dbReference type="Proteomes" id="UP000663852">
    <property type="component" value="Unassembled WGS sequence"/>
</dbReference>
<accession>A0A815N237</accession>
<protein>
    <recommendedName>
        <fullName evidence="4">RING-type domain-containing protein</fullName>
    </recommendedName>
</protein>
<gene>
    <name evidence="2" type="ORF">EDS130_LOCUS37692</name>
</gene>
<dbReference type="SUPFAM" id="SSF57850">
    <property type="entry name" value="RING/U-box"/>
    <property type="match status" value="1"/>
</dbReference>
<reference evidence="2" key="1">
    <citation type="submission" date="2021-02" db="EMBL/GenBank/DDBJ databases">
        <authorList>
            <person name="Nowell W R."/>
        </authorList>
    </citation>
    <scope>NUCLEOTIDE SEQUENCE</scope>
</reference>
<evidence type="ECO:0008006" key="4">
    <source>
        <dbReference type="Google" id="ProtNLM"/>
    </source>
</evidence>
<feature type="region of interest" description="Disordered" evidence="1">
    <location>
        <begin position="146"/>
        <end position="174"/>
    </location>
</feature>
<feature type="compositionally biased region" description="Pro residues" evidence="1">
    <location>
        <begin position="147"/>
        <end position="163"/>
    </location>
</feature>
<dbReference type="InterPro" id="IPR013083">
    <property type="entry name" value="Znf_RING/FYVE/PHD"/>
</dbReference>
<dbReference type="AlphaFoldDB" id="A0A815N237"/>
<evidence type="ECO:0000256" key="1">
    <source>
        <dbReference type="SAM" id="MobiDB-lite"/>
    </source>
</evidence>
<dbReference type="EMBL" id="CAJNOJ010000377">
    <property type="protein sequence ID" value="CAF1423771.1"/>
    <property type="molecule type" value="Genomic_DNA"/>
</dbReference>
<organism evidence="2 3">
    <name type="scientific">Adineta ricciae</name>
    <name type="common">Rotifer</name>
    <dbReference type="NCBI Taxonomy" id="249248"/>
    <lineage>
        <taxon>Eukaryota</taxon>
        <taxon>Metazoa</taxon>
        <taxon>Spiralia</taxon>
        <taxon>Gnathifera</taxon>
        <taxon>Rotifera</taxon>
        <taxon>Eurotatoria</taxon>
        <taxon>Bdelloidea</taxon>
        <taxon>Adinetida</taxon>
        <taxon>Adinetidae</taxon>
        <taxon>Adineta</taxon>
    </lineage>
</organism>
<comment type="caution">
    <text evidence="2">The sequence shown here is derived from an EMBL/GenBank/DDBJ whole genome shotgun (WGS) entry which is preliminary data.</text>
</comment>
<proteinExistence type="predicted"/>
<dbReference type="PROSITE" id="PS51257">
    <property type="entry name" value="PROKAR_LIPOPROTEIN"/>
    <property type="match status" value="1"/>
</dbReference>
<dbReference type="Gene3D" id="3.30.40.10">
    <property type="entry name" value="Zinc/RING finger domain, C3HC4 (zinc finger)"/>
    <property type="match status" value="1"/>
</dbReference>
<evidence type="ECO:0000313" key="3">
    <source>
        <dbReference type="Proteomes" id="UP000663852"/>
    </source>
</evidence>
<name>A0A815N237_ADIRI</name>